<dbReference type="AlphaFoldDB" id="E8MCS4"/>
<accession>E8MCS4</accession>
<sequence>MLKDEHIDGFNDENRRECIKTHFNPERFMLRVRVFKYWFMLKLVFSLARATG</sequence>
<comment type="caution">
    <text evidence="1">The sequence shown here is derived from an EMBL/GenBank/DDBJ whole genome shotgun (WGS) entry which is preliminary data.</text>
</comment>
<evidence type="ECO:0000313" key="2">
    <source>
        <dbReference type="Proteomes" id="UP000006228"/>
    </source>
</evidence>
<evidence type="ECO:0000313" key="1">
    <source>
        <dbReference type="EMBL" id="EGA68100.1"/>
    </source>
</evidence>
<dbReference type="EMBL" id="AEVT01000117">
    <property type="protein sequence ID" value="EGA68100.1"/>
    <property type="molecule type" value="Genomic_DNA"/>
</dbReference>
<reference evidence="1 2" key="1">
    <citation type="journal article" date="2012" name="Int. J. Syst. Evol. Microbiol.">
        <title>Vibrio caribbeanicus sp. nov., isolated from the marine sponge Scleritoderma cyanea.</title>
        <authorList>
            <person name="Hoffmann M."/>
            <person name="Monday S.R."/>
            <person name="Allard M.W."/>
            <person name="Strain E.A."/>
            <person name="Whittaker P."/>
            <person name="Naum M."/>
            <person name="McCarthy P.J."/>
            <person name="Lopez J.V."/>
            <person name="Fischer M."/>
            <person name="Brown E.W."/>
        </authorList>
    </citation>
    <scope>NUCLEOTIDE SEQUENCE [LARGE SCALE GENOMIC DNA]</scope>
    <source>
        <strain evidence="2">DSMZ 21326</strain>
    </source>
</reference>
<organism evidence="1 2">
    <name type="scientific">Vibrio sinaloensis DSM 21326</name>
    <dbReference type="NCBI Taxonomy" id="945550"/>
    <lineage>
        <taxon>Bacteria</taxon>
        <taxon>Pseudomonadati</taxon>
        <taxon>Pseudomonadota</taxon>
        <taxon>Gammaproteobacteria</taxon>
        <taxon>Vibrionales</taxon>
        <taxon>Vibrionaceae</taxon>
        <taxon>Vibrio</taxon>
        <taxon>Vibrio oreintalis group</taxon>
    </lineage>
</organism>
<proteinExistence type="predicted"/>
<name>E8MCS4_PHOS4</name>
<dbReference type="Proteomes" id="UP000006228">
    <property type="component" value="Unassembled WGS sequence"/>
</dbReference>
<protein>
    <submittedName>
        <fullName evidence="1">Uncharacterized protein</fullName>
    </submittedName>
</protein>
<gene>
    <name evidence="1" type="ORF">VISI1226_15206</name>
</gene>